<dbReference type="InterPro" id="IPR000914">
    <property type="entry name" value="SBP_5_dom"/>
</dbReference>
<gene>
    <name evidence="7" type="ORF">VN24_06255</name>
</gene>
<dbReference type="InterPro" id="IPR030678">
    <property type="entry name" value="Peptide/Ni-bd"/>
</dbReference>
<evidence type="ECO:0000256" key="1">
    <source>
        <dbReference type="ARBA" id="ARBA00005695"/>
    </source>
</evidence>
<dbReference type="InterPro" id="IPR039424">
    <property type="entry name" value="SBP_5"/>
</dbReference>
<reference evidence="7 8" key="1">
    <citation type="journal article" date="2015" name="J. Biotechnol.">
        <title>Complete genome sequence of Paenibacillus beijingensis 7188(T) (=DSM 24997(T)), a novel rhizobacterium from jujube garden soil.</title>
        <authorList>
            <person name="Kwak Y."/>
            <person name="Shin J.H."/>
        </authorList>
    </citation>
    <scope>NUCLEOTIDE SEQUENCE [LARGE SCALE GENOMIC DNA]</scope>
    <source>
        <strain evidence="7 8">DSM 24997</strain>
    </source>
</reference>
<proteinExistence type="inferred from homology"/>
<evidence type="ECO:0000256" key="4">
    <source>
        <dbReference type="SAM" id="MobiDB-lite"/>
    </source>
</evidence>
<dbReference type="PATRIC" id="fig|1126833.4.peg.1358"/>
<feature type="chain" id="PRO_5038989206" evidence="5">
    <location>
        <begin position="20"/>
        <end position="531"/>
    </location>
</feature>
<evidence type="ECO:0000313" key="8">
    <source>
        <dbReference type="Proteomes" id="UP000032633"/>
    </source>
</evidence>
<keyword evidence="2" id="KW-0813">Transport</keyword>
<feature type="compositionally biased region" description="Polar residues" evidence="4">
    <location>
        <begin position="36"/>
        <end position="50"/>
    </location>
</feature>
<dbReference type="PROSITE" id="PS51257">
    <property type="entry name" value="PROKAR_LIPOPROTEIN"/>
    <property type="match status" value="1"/>
</dbReference>
<evidence type="ECO:0000313" key="7">
    <source>
        <dbReference type="EMBL" id="AJY74253.1"/>
    </source>
</evidence>
<dbReference type="OrthoDB" id="9796817at2"/>
<dbReference type="Proteomes" id="UP000032633">
    <property type="component" value="Chromosome"/>
</dbReference>
<dbReference type="Gene3D" id="3.40.190.10">
    <property type="entry name" value="Periplasmic binding protein-like II"/>
    <property type="match status" value="1"/>
</dbReference>
<dbReference type="EMBL" id="CP011058">
    <property type="protein sequence ID" value="AJY74253.1"/>
    <property type="molecule type" value="Genomic_DNA"/>
</dbReference>
<accession>A0A0D5NH65</accession>
<dbReference type="STRING" id="1126833.VN24_06255"/>
<feature type="domain" description="Solute-binding protein family 5" evidence="6">
    <location>
        <begin position="99"/>
        <end position="451"/>
    </location>
</feature>
<dbReference type="AlphaFoldDB" id="A0A0D5NH65"/>
<dbReference type="GO" id="GO:1904680">
    <property type="term" value="F:peptide transmembrane transporter activity"/>
    <property type="evidence" value="ECO:0007669"/>
    <property type="project" value="TreeGrafter"/>
</dbReference>
<feature type="signal peptide" evidence="5">
    <location>
        <begin position="1"/>
        <end position="19"/>
    </location>
</feature>
<dbReference type="PANTHER" id="PTHR30290">
    <property type="entry name" value="PERIPLASMIC BINDING COMPONENT OF ABC TRANSPORTER"/>
    <property type="match status" value="1"/>
</dbReference>
<dbReference type="RefSeq" id="WP_045669689.1">
    <property type="nucleotide sequence ID" value="NZ_CP011058.1"/>
</dbReference>
<dbReference type="Gene3D" id="3.90.76.10">
    <property type="entry name" value="Dipeptide-binding Protein, Domain 1"/>
    <property type="match status" value="1"/>
</dbReference>
<dbReference type="GO" id="GO:0042597">
    <property type="term" value="C:periplasmic space"/>
    <property type="evidence" value="ECO:0007669"/>
    <property type="project" value="UniProtKB-ARBA"/>
</dbReference>
<sequence>MKRWMVVILGMMLALIAACSDGGTKGANTGDAGVQAGNSANEQTNTSGSTPAAGPKVLRVAIQAEGKTLDPHLAADAGSIHLIENMYNSLMSYTKNYGEVVPGLAQSYTISEDELTYTFKLHQGVKFHNSDKEVTSEDVKYSINRIVEQKVHASEFELVSSVETPDPYTIVIKLKQPMAPFLSYLAHPMNAIVNKDVVEANGGKLDGADAGSGPFQLEEWKKDQQLVLKKNPNYFEQGLPYLDQVIFKPITDETARTTAIRNGEIDLILETTAKENEVLAKEQDVKLESVPGTFWEYVGINAKDPALKDPKVRQAIAYAIDRQQINQLVKFGKATVLDGANIPPNHWAFPDLKLYEKRDVEKAKQLLQEAGAANLKLTIKAGSDWDYQVQAAQIVKQQLKDIGIEVTVQAQESGVFFDALGKGDFQMDVVGWSGFVDPDEYLYNIFHTGGAWNQQGYSNPEVDKLLEQGRTTVGDDARKEIYKQAQKLIAEDAPMVFLYMNERTAAYRTSVSGFEVEPTVSTISLKRTDIK</sequence>
<dbReference type="KEGG" id="pbj:VN24_06255"/>
<comment type="similarity">
    <text evidence="1">Belongs to the bacterial solute-binding protein 5 family.</text>
</comment>
<dbReference type="Gene3D" id="3.10.105.10">
    <property type="entry name" value="Dipeptide-binding Protein, Domain 3"/>
    <property type="match status" value="1"/>
</dbReference>
<name>A0A0D5NH65_9BACL</name>
<evidence type="ECO:0000256" key="2">
    <source>
        <dbReference type="ARBA" id="ARBA00022448"/>
    </source>
</evidence>
<dbReference type="PIRSF" id="PIRSF002741">
    <property type="entry name" value="MppA"/>
    <property type="match status" value="1"/>
</dbReference>
<dbReference type="GO" id="GO:0015833">
    <property type="term" value="P:peptide transport"/>
    <property type="evidence" value="ECO:0007669"/>
    <property type="project" value="TreeGrafter"/>
</dbReference>
<dbReference type="PANTHER" id="PTHR30290:SF9">
    <property type="entry name" value="OLIGOPEPTIDE-BINDING PROTEIN APPA"/>
    <property type="match status" value="1"/>
</dbReference>
<keyword evidence="3 5" id="KW-0732">Signal</keyword>
<feature type="region of interest" description="Disordered" evidence="4">
    <location>
        <begin position="30"/>
        <end position="54"/>
    </location>
</feature>
<evidence type="ECO:0000256" key="3">
    <source>
        <dbReference type="ARBA" id="ARBA00022729"/>
    </source>
</evidence>
<reference evidence="8" key="2">
    <citation type="submission" date="2015-03" db="EMBL/GenBank/DDBJ databases">
        <title>Genome sequence of Paenibacillus beijingensis strain DSM 24997T.</title>
        <authorList>
            <person name="Kwak Y."/>
            <person name="Shin J.-H."/>
        </authorList>
    </citation>
    <scope>NUCLEOTIDE SEQUENCE [LARGE SCALE GENOMIC DNA]</scope>
    <source>
        <strain evidence="8">DSM 24997</strain>
    </source>
</reference>
<evidence type="ECO:0000259" key="6">
    <source>
        <dbReference type="Pfam" id="PF00496"/>
    </source>
</evidence>
<organism evidence="7 8">
    <name type="scientific">Paenibacillus beijingensis</name>
    <dbReference type="NCBI Taxonomy" id="1126833"/>
    <lineage>
        <taxon>Bacteria</taxon>
        <taxon>Bacillati</taxon>
        <taxon>Bacillota</taxon>
        <taxon>Bacilli</taxon>
        <taxon>Bacillales</taxon>
        <taxon>Paenibacillaceae</taxon>
        <taxon>Paenibacillus</taxon>
    </lineage>
</organism>
<evidence type="ECO:0000256" key="5">
    <source>
        <dbReference type="SAM" id="SignalP"/>
    </source>
</evidence>
<dbReference type="HOGENOM" id="CLU_017028_7_4_9"/>
<protein>
    <submittedName>
        <fullName evidence="7">Peptide ABC transporter substrate-binding protein</fullName>
    </submittedName>
</protein>
<dbReference type="GO" id="GO:0043190">
    <property type="term" value="C:ATP-binding cassette (ABC) transporter complex"/>
    <property type="evidence" value="ECO:0007669"/>
    <property type="project" value="InterPro"/>
</dbReference>
<dbReference type="SUPFAM" id="SSF53850">
    <property type="entry name" value="Periplasmic binding protein-like II"/>
    <property type="match status" value="1"/>
</dbReference>
<dbReference type="Pfam" id="PF00496">
    <property type="entry name" value="SBP_bac_5"/>
    <property type="match status" value="1"/>
</dbReference>
<keyword evidence="8" id="KW-1185">Reference proteome</keyword>